<organism evidence="6 7">
    <name type="scientific">Leersia perrieri</name>
    <dbReference type="NCBI Taxonomy" id="77586"/>
    <lineage>
        <taxon>Eukaryota</taxon>
        <taxon>Viridiplantae</taxon>
        <taxon>Streptophyta</taxon>
        <taxon>Embryophyta</taxon>
        <taxon>Tracheophyta</taxon>
        <taxon>Spermatophyta</taxon>
        <taxon>Magnoliopsida</taxon>
        <taxon>Liliopsida</taxon>
        <taxon>Poales</taxon>
        <taxon>Poaceae</taxon>
        <taxon>BOP clade</taxon>
        <taxon>Oryzoideae</taxon>
        <taxon>Oryzeae</taxon>
        <taxon>Oryzinae</taxon>
        <taxon>Leersia</taxon>
    </lineage>
</organism>
<dbReference type="GO" id="GO:0005737">
    <property type="term" value="C:cytoplasm"/>
    <property type="evidence" value="ECO:0007669"/>
    <property type="project" value="UniProtKB-SubCell"/>
</dbReference>
<comment type="subcellular location">
    <subcellularLocation>
        <location evidence="2">Cytoplasm</location>
    </subcellularLocation>
    <subcellularLocation>
        <location evidence="1">Nucleus</location>
    </subcellularLocation>
</comment>
<name>A0A0D9VPY3_9ORYZ</name>
<dbReference type="HOGENOM" id="CLU_913262_0_0_1"/>
<evidence type="ECO:0000256" key="3">
    <source>
        <dbReference type="ARBA" id="ARBA00022490"/>
    </source>
</evidence>
<dbReference type="eggNOG" id="ENOG502QRIN">
    <property type="taxonomic scope" value="Eukaryota"/>
</dbReference>
<evidence type="ECO:0000256" key="1">
    <source>
        <dbReference type="ARBA" id="ARBA00004123"/>
    </source>
</evidence>
<dbReference type="InterPro" id="IPR044159">
    <property type="entry name" value="IQM"/>
</dbReference>
<feature type="compositionally biased region" description="Basic and acidic residues" evidence="5">
    <location>
        <begin position="269"/>
        <end position="278"/>
    </location>
</feature>
<accession>A0A0D9VPY3</accession>
<dbReference type="Proteomes" id="UP000032180">
    <property type="component" value="Chromosome 3"/>
</dbReference>
<dbReference type="PANTHER" id="PTHR31250:SF5">
    <property type="entry name" value="FAMILY PROTEIN, PUTATIVE, EXPRESSED-RELATED"/>
    <property type="match status" value="1"/>
</dbReference>
<evidence type="ECO:0000256" key="5">
    <source>
        <dbReference type="SAM" id="MobiDB-lite"/>
    </source>
</evidence>
<dbReference type="STRING" id="77586.A0A0D9VPY3"/>
<keyword evidence="7" id="KW-1185">Reference proteome</keyword>
<evidence type="ECO:0000313" key="7">
    <source>
        <dbReference type="Proteomes" id="UP000032180"/>
    </source>
</evidence>
<evidence type="ECO:0000313" key="6">
    <source>
        <dbReference type="EnsemblPlants" id="LPERR03G04380.1"/>
    </source>
</evidence>
<reference evidence="7" key="2">
    <citation type="submission" date="2013-12" db="EMBL/GenBank/DDBJ databases">
        <authorList>
            <person name="Yu Y."/>
            <person name="Lee S."/>
            <person name="de Baynast K."/>
            <person name="Wissotski M."/>
            <person name="Liu L."/>
            <person name="Talag J."/>
            <person name="Goicoechea J."/>
            <person name="Angelova A."/>
            <person name="Jetty R."/>
            <person name="Kudrna D."/>
            <person name="Golser W."/>
            <person name="Rivera L."/>
            <person name="Zhang J."/>
            <person name="Wing R."/>
        </authorList>
    </citation>
    <scope>NUCLEOTIDE SEQUENCE</scope>
</reference>
<dbReference type="Gramene" id="LPERR03G04380.1">
    <property type="protein sequence ID" value="LPERR03G04380.1"/>
    <property type="gene ID" value="LPERR03G04380"/>
</dbReference>
<dbReference type="AlphaFoldDB" id="A0A0D9VPY3"/>
<reference evidence="6" key="3">
    <citation type="submission" date="2015-04" db="UniProtKB">
        <authorList>
            <consortium name="EnsemblPlants"/>
        </authorList>
    </citation>
    <scope>IDENTIFICATION</scope>
</reference>
<keyword evidence="4" id="KW-0539">Nucleus</keyword>
<proteinExistence type="predicted"/>
<dbReference type="GO" id="GO:0005634">
    <property type="term" value="C:nucleus"/>
    <property type="evidence" value="ECO:0007669"/>
    <property type="project" value="UniProtKB-SubCell"/>
</dbReference>
<sequence length="305" mass="34255">MFAEVVEPGAGVFGNQEDYQQRRVVSCYPACFHLAFFLTDLSSGGYAGWMVQYPLSQEMGLSISYPPDDYLPMDEDTDRLFVRSLSFDNLSSVETLESPPAFLDSLSSQRLIIKESFNFKKSQDDPFHVETTVSMMTPKFGKGSCTHKRTILPRYGPMENLPPDSPVVGMISPKHQAAALRVQKIYKSFRTRRQLADCAVLVEQRWWKLLDFALLKRSSVSFFEVEKPESALSRWSRARTKAAKLSPSEGEEGEWLRLRSSHIQLELTEPGKPEKEDSAAMADDNVTATTAVPATSPATSEFQMA</sequence>
<reference evidence="6 7" key="1">
    <citation type="submission" date="2012-08" db="EMBL/GenBank/DDBJ databases">
        <title>Oryza genome evolution.</title>
        <authorList>
            <person name="Wing R.A."/>
        </authorList>
    </citation>
    <scope>NUCLEOTIDE SEQUENCE</scope>
</reference>
<feature type="region of interest" description="Disordered" evidence="5">
    <location>
        <begin position="268"/>
        <end position="305"/>
    </location>
</feature>
<protein>
    <submittedName>
        <fullName evidence="6">Uncharacterized protein</fullName>
    </submittedName>
</protein>
<dbReference type="PANTHER" id="PTHR31250">
    <property type="entry name" value="IQ DOMAIN-CONTAINING PROTEIN IQM3"/>
    <property type="match status" value="1"/>
</dbReference>
<feature type="compositionally biased region" description="Low complexity" evidence="5">
    <location>
        <begin position="279"/>
        <end position="305"/>
    </location>
</feature>
<keyword evidence="3" id="KW-0963">Cytoplasm</keyword>
<evidence type="ECO:0000256" key="2">
    <source>
        <dbReference type="ARBA" id="ARBA00004496"/>
    </source>
</evidence>
<evidence type="ECO:0000256" key="4">
    <source>
        <dbReference type="ARBA" id="ARBA00023242"/>
    </source>
</evidence>
<dbReference type="EnsemblPlants" id="LPERR03G04380.1">
    <property type="protein sequence ID" value="LPERR03G04380.1"/>
    <property type="gene ID" value="LPERR03G04380"/>
</dbReference>